<dbReference type="SUPFAM" id="SSF48264">
    <property type="entry name" value="Cytochrome P450"/>
    <property type="match status" value="1"/>
</dbReference>
<evidence type="ECO:0000256" key="5">
    <source>
        <dbReference type="ARBA" id="ARBA00022723"/>
    </source>
</evidence>
<comment type="subcellular location">
    <subcellularLocation>
        <location evidence="1">Membrane</location>
        <topology evidence="1">Single-pass membrane protein</topology>
    </subcellularLocation>
</comment>
<evidence type="ECO:0000256" key="12">
    <source>
        <dbReference type="RuleBase" id="RU000461"/>
    </source>
</evidence>
<dbReference type="InterPro" id="IPR002401">
    <property type="entry name" value="Cyt_P450_E_grp-I"/>
</dbReference>
<dbReference type="GO" id="GO:0020037">
    <property type="term" value="F:heme binding"/>
    <property type="evidence" value="ECO:0007669"/>
    <property type="project" value="InterPro"/>
</dbReference>
<sequence>METPLPLPSAAAFSLLSALFLYLTFRAYRSLWWKPKKLEKLLWQQGIKGNPYRVLYGDMKEEMRGFREAWSRPMDGLHHRIVPRVVPFMHQTVQKYGKMCIIWAGKTPRVLIWDSEMVKEVFSEKSRQIRKPPPNPLISILAQGVASLEGEEWAKRRRTITPAFHLEKLKRMVPAFATSCEDLIKRWDGLVGTQGSCEVDVSPEFQNLTGDVISRTAFGSSYEEGKRIFELQKEQAELAIEAARVPYIPGYRFIPTAKNRRRMWIYREIRTILREMIDKKLKYIETEGSESGDLLGLLLQFTSGDDKKYEIKIEDVIEECKLFYFAGQETTSTLLTWTMILLSMHPVWQQRAREEVQKTCGNNTPNMESITQLKIVTMIFHEVLRLYPPVTFLLRHTYKETKLGEFCFPAGVDFGLPILLMHHDRELWGDDAEEFNPERFSEGISKATKRGQNAFYPFGWGPRICLGQSFAMIEAKMALAIILQNFSFELSPSYSHAPYTVITLQPQHGAHVTLRRL</sequence>
<dbReference type="GO" id="GO:0005506">
    <property type="term" value="F:iron ion binding"/>
    <property type="evidence" value="ECO:0007669"/>
    <property type="project" value="InterPro"/>
</dbReference>
<evidence type="ECO:0000256" key="6">
    <source>
        <dbReference type="ARBA" id="ARBA00022989"/>
    </source>
</evidence>
<dbReference type="Pfam" id="PF00067">
    <property type="entry name" value="p450"/>
    <property type="match status" value="1"/>
</dbReference>
<dbReference type="OrthoDB" id="765249at2759"/>
<dbReference type="PRINTS" id="PR00463">
    <property type="entry name" value="EP450I"/>
</dbReference>
<evidence type="ECO:0008006" key="15">
    <source>
        <dbReference type="Google" id="ProtNLM"/>
    </source>
</evidence>
<dbReference type="InterPro" id="IPR001128">
    <property type="entry name" value="Cyt_P450"/>
</dbReference>
<dbReference type="PANTHER" id="PTHR24282">
    <property type="entry name" value="CYTOCHROME P450 FAMILY MEMBER"/>
    <property type="match status" value="1"/>
</dbReference>
<evidence type="ECO:0000256" key="4">
    <source>
        <dbReference type="ARBA" id="ARBA00022692"/>
    </source>
</evidence>
<evidence type="ECO:0000256" key="8">
    <source>
        <dbReference type="ARBA" id="ARBA00023004"/>
    </source>
</evidence>
<organism evidence="13 14">
    <name type="scientific">Asparagus officinalis</name>
    <name type="common">Garden asparagus</name>
    <dbReference type="NCBI Taxonomy" id="4686"/>
    <lineage>
        <taxon>Eukaryota</taxon>
        <taxon>Viridiplantae</taxon>
        <taxon>Streptophyta</taxon>
        <taxon>Embryophyta</taxon>
        <taxon>Tracheophyta</taxon>
        <taxon>Spermatophyta</taxon>
        <taxon>Magnoliopsida</taxon>
        <taxon>Liliopsida</taxon>
        <taxon>Asparagales</taxon>
        <taxon>Asparagaceae</taxon>
        <taxon>Asparagoideae</taxon>
        <taxon>Asparagus</taxon>
    </lineage>
</organism>
<keyword evidence="10" id="KW-0472">Membrane</keyword>
<keyword evidence="9 12" id="KW-0503">Monooxygenase</keyword>
<dbReference type="PROSITE" id="PS00086">
    <property type="entry name" value="CYTOCHROME_P450"/>
    <property type="match status" value="1"/>
</dbReference>
<accession>A0A5P1FWF9</accession>
<keyword evidence="14" id="KW-1185">Reference proteome</keyword>
<evidence type="ECO:0000256" key="1">
    <source>
        <dbReference type="ARBA" id="ARBA00004167"/>
    </source>
</evidence>
<dbReference type="GO" id="GO:0016020">
    <property type="term" value="C:membrane"/>
    <property type="evidence" value="ECO:0007669"/>
    <property type="project" value="UniProtKB-SubCell"/>
</dbReference>
<dbReference type="InterPro" id="IPR050665">
    <property type="entry name" value="Cytochrome_P450_Monooxygen"/>
</dbReference>
<evidence type="ECO:0000313" key="13">
    <source>
        <dbReference type="EMBL" id="ONK81609.1"/>
    </source>
</evidence>
<evidence type="ECO:0000256" key="2">
    <source>
        <dbReference type="ARBA" id="ARBA00010617"/>
    </source>
</evidence>
<keyword evidence="8 11" id="KW-0408">Iron</keyword>
<dbReference type="PANTHER" id="PTHR24282:SF148">
    <property type="entry name" value="CYTOCHROME P450 72A15-LIKE"/>
    <property type="match status" value="1"/>
</dbReference>
<dbReference type="OMA" id="KHPFAGM"/>
<dbReference type="InterPro" id="IPR017972">
    <property type="entry name" value="Cyt_P450_CS"/>
</dbReference>
<dbReference type="GO" id="GO:0004497">
    <property type="term" value="F:monooxygenase activity"/>
    <property type="evidence" value="ECO:0007669"/>
    <property type="project" value="UniProtKB-KW"/>
</dbReference>
<keyword evidence="5 11" id="KW-0479">Metal-binding</keyword>
<keyword evidence="4" id="KW-0812">Transmembrane</keyword>
<dbReference type="EMBL" id="CM007381">
    <property type="protein sequence ID" value="ONK81609.1"/>
    <property type="molecule type" value="Genomic_DNA"/>
</dbReference>
<keyword evidence="7 12" id="KW-0560">Oxidoreductase</keyword>
<dbReference type="InterPro" id="IPR036396">
    <property type="entry name" value="Cyt_P450_sf"/>
</dbReference>
<feature type="binding site" description="axial binding residue" evidence="11">
    <location>
        <position position="465"/>
    </location>
    <ligand>
        <name>heme</name>
        <dbReference type="ChEBI" id="CHEBI:30413"/>
    </ligand>
    <ligandPart>
        <name>Fe</name>
        <dbReference type="ChEBI" id="CHEBI:18248"/>
    </ligandPart>
</feature>
<dbReference type="Proteomes" id="UP000243459">
    <property type="component" value="Chromosome 1"/>
</dbReference>
<evidence type="ECO:0000256" key="9">
    <source>
        <dbReference type="ARBA" id="ARBA00023033"/>
    </source>
</evidence>
<dbReference type="GO" id="GO:0016705">
    <property type="term" value="F:oxidoreductase activity, acting on paired donors, with incorporation or reduction of molecular oxygen"/>
    <property type="evidence" value="ECO:0007669"/>
    <property type="project" value="InterPro"/>
</dbReference>
<reference evidence="14" key="1">
    <citation type="journal article" date="2017" name="Nat. Commun.">
        <title>The asparagus genome sheds light on the origin and evolution of a young Y chromosome.</title>
        <authorList>
            <person name="Harkess A."/>
            <person name="Zhou J."/>
            <person name="Xu C."/>
            <person name="Bowers J.E."/>
            <person name="Van der Hulst R."/>
            <person name="Ayyampalayam S."/>
            <person name="Mercati F."/>
            <person name="Riccardi P."/>
            <person name="McKain M.R."/>
            <person name="Kakrana A."/>
            <person name="Tang H."/>
            <person name="Ray J."/>
            <person name="Groenendijk J."/>
            <person name="Arikit S."/>
            <person name="Mathioni S.M."/>
            <person name="Nakano M."/>
            <person name="Shan H."/>
            <person name="Telgmann-Rauber A."/>
            <person name="Kanno A."/>
            <person name="Yue Z."/>
            <person name="Chen H."/>
            <person name="Li W."/>
            <person name="Chen Y."/>
            <person name="Xu X."/>
            <person name="Zhang Y."/>
            <person name="Luo S."/>
            <person name="Chen H."/>
            <person name="Gao J."/>
            <person name="Mao Z."/>
            <person name="Pires J.C."/>
            <person name="Luo M."/>
            <person name="Kudrna D."/>
            <person name="Wing R.A."/>
            <person name="Meyers B.C."/>
            <person name="Yi K."/>
            <person name="Kong H."/>
            <person name="Lavrijsen P."/>
            <person name="Sunseri F."/>
            <person name="Falavigna A."/>
            <person name="Ye Y."/>
            <person name="Leebens-Mack J.H."/>
            <person name="Chen G."/>
        </authorList>
    </citation>
    <scope>NUCLEOTIDE SEQUENCE [LARGE SCALE GENOMIC DNA]</scope>
    <source>
        <strain evidence="14">cv. DH0086</strain>
    </source>
</reference>
<keyword evidence="3 11" id="KW-0349">Heme</keyword>
<comment type="cofactor">
    <cofactor evidence="11">
        <name>heme</name>
        <dbReference type="ChEBI" id="CHEBI:30413"/>
    </cofactor>
</comment>
<dbReference type="AlphaFoldDB" id="A0A5P1FWF9"/>
<evidence type="ECO:0000256" key="3">
    <source>
        <dbReference type="ARBA" id="ARBA00022617"/>
    </source>
</evidence>
<comment type="similarity">
    <text evidence="2 12">Belongs to the cytochrome P450 family.</text>
</comment>
<evidence type="ECO:0000256" key="7">
    <source>
        <dbReference type="ARBA" id="ARBA00023002"/>
    </source>
</evidence>
<evidence type="ECO:0000313" key="14">
    <source>
        <dbReference type="Proteomes" id="UP000243459"/>
    </source>
</evidence>
<keyword evidence="6" id="KW-1133">Transmembrane helix</keyword>
<dbReference type="Gramene" id="ONK81609">
    <property type="protein sequence ID" value="ONK81609"/>
    <property type="gene ID" value="A4U43_C01F31070"/>
</dbReference>
<dbReference type="Gene3D" id="1.10.630.10">
    <property type="entry name" value="Cytochrome P450"/>
    <property type="match status" value="1"/>
</dbReference>
<evidence type="ECO:0000256" key="10">
    <source>
        <dbReference type="ARBA" id="ARBA00023136"/>
    </source>
</evidence>
<dbReference type="FunFam" id="1.10.630.10:FF:000029">
    <property type="entry name" value="Cytochrome P450 734A1"/>
    <property type="match status" value="1"/>
</dbReference>
<dbReference type="GO" id="GO:0008202">
    <property type="term" value="P:steroid metabolic process"/>
    <property type="evidence" value="ECO:0007669"/>
    <property type="project" value="UniProtKB-ARBA"/>
</dbReference>
<protein>
    <recommendedName>
        <fullName evidence="15">Cytochrome P450</fullName>
    </recommendedName>
</protein>
<proteinExistence type="inferred from homology"/>
<evidence type="ECO:0000256" key="11">
    <source>
        <dbReference type="PIRSR" id="PIRSR602401-1"/>
    </source>
</evidence>
<name>A0A5P1FWF9_ASPOF</name>
<gene>
    <name evidence="13" type="ORF">A4U43_C01F31070</name>
</gene>
<dbReference type="PRINTS" id="PR00385">
    <property type="entry name" value="P450"/>
</dbReference>